<organism evidence="3 4">
    <name type="scientific">Hydnum rufescens UP504</name>
    <dbReference type="NCBI Taxonomy" id="1448309"/>
    <lineage>
        <taxon>Eukaryota</taxon>
        <taxon>Fungi</taxon>
        <taxon>Dikarya</taxon>
        <taxon>Basidiomycota</taxon>
        <taxon>Agaricomycotina</taxon>
        <taxon>Agaricomycetes</taxon>
        <taxon>Cantharellales</taxon>
        <taxon>Hydnaceae</taxon>
        <taxon>Hydnum</taxon>
    </lineage>
</organism>
<name>A0A9P6B347_9AGAM</name>
<feature type="domain" description="BZIP" evidence="2">
    <location>
        <begin position="33"/>
        <end position="46"/>
    </location>
</feature>
<proteinExistence type="predicted"/>
<evidence type="ECO:0000313" key="3">
    <source>
        <dbReference type="EMBL" id="KAF9516075.1"/>
    </source>
</evidence>
<dbReference type="PROSITE" id="PS00036">
    <property type="entry name" value="BZIP_BASIC"/>
    <property type="match status" value="1"/>
</dbReference>
<dbReference type="EMBL" id="MU128944">
    <property type="protein sequence ID" value="KAF9516075.1"/>
    <property type="molecule type" value="Genomic_DNA"/>
</dbReference>
<evidence type="ECO:0000256" key="1">
    <source>
        <dbReference type="SAM" id="MobiDB-lite"/>
    </source>
</evidence>
<dbReference type="Proteomes" id="UP000886523">
    <property type="component" value="Unassembled WGS sequence"/>
</dbReference>
<sequence>MKKPTDEAISPVEQDPGSPVSDSANNGHGINSKSRNARAQARHRAKRKAYIEQLEENVTQLQAAMNARSSEGMGPGTSSARLIELEQENLRLRQEINHLRGQLAELLPLSPTQTPVMNGPNDEYGSRDSKRRKRSMDEPFSASASVS</sequence>
<dbReference type="Gene3D" id="1.20.5.170">
    <property type="match status" value="1"/>
</dbReference>
<comment type="caution">
    <text evidence="3">The sequence shown here is derived from an EMBL/GenBank/DDBJ whole genome shotgun (WGS) entry which is preliminary data.</text>
</comment>
<reference evidence="3" key="1">
    <citation type="journal article" date="2020" name="Nat. Commun.">
        <title>Large-scale genome sequencing of mycorrhizal fungi provides insights into the early evolution of symbiotic traits.</title>
        <authorList>
            <person name="Miyauchi S."/>
            <person name="Kiss E."/>
            <person name="Kuo A."/>
            <person name="Drula E."/>
            <person name="Kohler A."/>
            <person name="Sanchez-Garcia M."/>
            <person name="Morin E."/>
            <person name="Andreopoulos B."/>
            <person name="Barry K.W."/>
            <person name="Bonito G."/>
            <person name="Buee M."/>
            <person name="Carver A."/>
            <person name="Chen C."/>
            <person name="Cichocki N."/>
            <person name="Clum A."/>
            <person name="Culley D."/>
            <person name="Crous P.W."/>
            <person name="Fauchery L."/>
            <person name="Girlanda M."/>
            <person name="Hayes R.D."/>
            <person name="Keri Z."/>
            <person name="LaButti K."/>
            <person name="Lipzen A."/>
            <person name="Lombard V."/>
            <person name="Magnuson J."/>
            <person name="Maillard F."/>
            <person name="Murat C."/>
            <person name="Nolan M."/>
            <person name="Ohm R.A."/>
            <person name="Pangilinan J."/>
            <person name="Pereira M.F."/>
            <person name="Perotto S."/>
            <person name="Peter M."/>
            <person name="Pfister S."/>
            <person name="Riley R."/>
            <person name="Sitrit Y."/>
            <person name="Stielow J.B."/>
            <person name="Szollosi G."/>
            <person name="Zifcakova L."/>
            <person name="Stursova M."/>
            <person name="Spatafora J.W."/>
            <person name="Tedersoo L."/>
            <person name="Vaario L.M."/>
            <person name="Yamada A."/>
            <person name="Yan M."/>
            <person name="Wang P."/>
            <person name="Xu J."/>
            <person name="Bruns T."/>
            <person name="Baldrian P."/>
            <person name="Vilgalys R."/>
            <person name="Dunand C."/>
            <person name="Henrissat B."/>
            <person name="Grigoriev I.V."/>
            <person name="Hibbett D."/>
            <person name="Nagy L.G."/>
            <person name="Martin F.M."/>
        </authorList>
    </citation>
    <scope>NUCLEOTIDE SEQUENCE</scope>
    <source>
        <strain evidence="3">UP504</strain>
    </source>
</reference>
<dbReference type="AlphaFoldDB" id="A0A9P6B347"/>
<evidence type="ECO:0000313" key="4">
    <source>
        <dbReference type="Proteomes" id="UP000886523"/>
    </source>
</evidence>
<feature type="region of interest" description="Disordered" evidence="1">
    <location>
        <begin position="1"/>
        <end position="49"/>
    </location>
</feature>
<protein>
    <recommendedName>
        <fullName evidence="2">BZIP domain-containing protein</fullName>
    </recommendedName>
</protein>
<evidence type="ECO:0000259" key="2">
    <source>
        <dbReference type="PROSITE" id="PS00036"/>
    </source>
</evidence>
<feature type="compositionally biased region" description="Polar residues" evidence="1">
    <location>
        <begin position="20"/>
        <end position="34"/>
    </location>
</feature>
<keyword evidence="4" id="KW-1185">Reference proteome</keyword>
<accession>A0A9P6B347</accession>
<gene>
    <name evidence="3" type="ORF">BS47DRAFT_1341419</name>
</gene>
<dbReference type="GO" id="GO:0003700">
    <property type="term" value="F:DNA-binding transcription factor activity"/>
    <property type="evidence" value="ECO:0007669"/>
    <property type="project" value="InterPro"/>
</dbReference>
<feature type="region of interest" description="Disordered" evidence="1">
    <location>
        <begin position="106"/>
        <end position="147"/>
    </location>
</feature>
<dbReference type="InterPro" id="IPR004827">
    <property type="entry name" value="bZIP"/>
</dbReference>